<dbReference type="EMBL" id="CP047265">
    <property type="protein sequence ID" value="QHF04339.1"/>
    <property type="molecule type" value="Genomic_DNA"/>
</dbReference>
<evidence type="ECO:0000313" key="1">
    <source>
        <dbReference type="EMBL" id="QHF04339.1"/>
    </source>
</evidence>
<proteinExistence type="predicted"/>
<dbReference type="Proteomes" id="UP000464644">
    <property type="component" value="Chromosome"/>
</dbReference>
<sequence length="310" mass="35610">MAEALAEREEKAVSSAALRKTRMYQILEQRDNEVRSRECSIRKLSAELHECEPGSSAVEDISFPLLPQKAAAMPNEWTRTSLFSNFKKGDRRIFKKELIEGRDDCRVRVSGEGLDMYDNDVFLHIVQKAQGVRRGEVVYFERASFLRAIGRGADLSSESYENLQKSMERLFSYTIFFEQGGKGGAFRLIDKLVWDKVSGYWLAMDPEVISLFARSYLAYIDMDVRLRLKSPFAKYLQNYVSGHAVGVHKISWASLMRWSGSVGRPGDFRRRALQPALHELEREGLITEWRVDESVVSWVRLAHARSRKKG</sequence>
<accession>A0ABX6HG86</accession>
<keyword evidence="2" id="KW-1185">Reference proteome</keyword>
<evidence type="ECO:0000313" key="2">
    <source>
        <dbReference type="Proteomes" id="UP000464644"/>
    </source>
</evidence>
<dbReference type="RefSeq" id="WP_159372208.1">
    <property type="nucleotide sequence ID" value="NZ_CP047265.1"/>
</dbReference>
<organism evidence="1 2">
    <name type="scientific">Pseudomonas asturiensis</name>
    <dbReference type="NCBI Taxonomy" id="1190415"/>
    <lineage>
        <taxon>Bacteria</taxon>
        <taxon>Pseudomonadati</taxon>
        <taxon>Pseudomonadota</taxon>
        <taxon>Gammaproteobacteria</taxon>
        <taxon>Pseudomonadales</taxon>
        <taxon>Pseudomonadaceae</taxon>
        <taxon>Pseudomonas</taxon>
    </lineage>
</organism>
<reference evidence="1 2" key="1">
    <citation type="journal article" date="2014" name="Genome Announc.">
        <title>Draft Genome Sequences of a Phylogenetically Diverse Suite of Pseudomonas syringae Strains from Multiple Source Populations.</title>
        <authorList>
            <person name="Baltrus D.A."/>
            <person name="Yourstone S."/>
            <person name="Lind A."/>
            <person name="Guilbaud C."/>
            <person name="Sands D.C."/>
            <person name="Jones C.D."/>
            <person name="Morris C.E."/>
            <person name="Dangl J.L."/>
        </authorList>
    </citation>
    <scope>NUCLEOTIDE SEQUENCE [LARGE SCALE GENOMIC DNA]</scope>
    <source>
        <strain evidence="1 2">CC1524</strain>
    </source>
</reference>
<gene>
    <name evidence="1" type="ORF">N015_18765</name>
</gene>
<name>A0ABX6HG86_9PSED</name>
<protein>
    <submittedName>
        <fullName evidence="1">RepB family plasmid replication initiator protein</fullName>
    </submittedName>
</protein>